<dbReference type="Pfam" id="PF03706">
    <property type="entry name" value="LPG_synthase_TM"/>
    <property type="match status" value="1"/>
</dbReference>
<dbReference type="EMBL" id="NPEX01000111">
    <property type="protein sequence ID" value="RAI43025.1"/>
    <property type="molecule type" value="Genomic_DNA"/>
</dbReference>
<sequence>MSDTGRSGGQGASMPSATALSEGAAAADGAGALRPALRRAAVFASALAILSLLAAVVVLAARNDLDKAVRVLADAPVWLVLVVVAFATLNYAIRTQRFVYLARRLGLEVPFGEMSVYYVAGFALTMSPGKLGEMVRLWFMKRKFDFSYRRGVALQLGDRISDVYAMLLLCLAGLTGFEQYRGSVLAVLGVALAGTLLLARPALLIGCLDIVYAAVRIKPRLFVHLRHMVRNTALVMQGRVFLVALTLGLASWFAEAFSLWVVLHLLGAPVDLLAATFVFAFAGVVGGLTMLPGGVGGFEIVMVMLLGLQGVPTEVALVATAILRLGTVWYATAAGFLAAPFAVRLSTPRPARG</sequence>
<feature type="transmembrane region" description="Helical" evidence="6">
    <location>
        <begin position="183"/>
        <end position="212"/>
    </location>
</feature>
<dbReference type="PANTHER" id="PTHR39087:SF2">
    <property type="entry name" value="UPF0104 MEMBRANE PROTEIN MJ1595"/>
    <property type="match status" value="1"/>
</dbReference>
<keyword evidence="3 6" id="KW-0812">Transmembrane</keyword>
<evidence type="ECO:0000256" key="4">
    <source>
        <dbReference type="ARBA" id="ARBA00022989"/>
    </source>
</evidence>
<feature type="transmembrane region" description="Helical" evidence="6">
    <location>
        <begin position="260"/>
        <end position="288"/>
    </location>
</feature>
<evidence type="ECO:0000256" key="5">
    <source>
        <dbReference type="ARBA" id="ARBA00023136"/>
    </source>
</evidence>
<evidence type="ECO:0000256" key="6">
    <source>
        <dbReference type="SAM" id="Phobius"/>
    </source>
</evidence>
<evidence type="ECO:0000313" key="7">
    <source>
        <dbReference type="EMBL" id="RAI43025.1"/>
    </source>
</evidence>
<reference evidence="7 8" key="1">
    <citation type="submission" date="2017-07" db="EMBL/GenBank/DDBJ databases">
        <title>Draft Genome Sequences of Select Purple Nonsulfur Bacteria.</title>
        <authorList>
            <person name="Lasarre B."/>
            <person name="Mckinlay J.B."/>
        </authorList>
    </citation>
    <scope>NUCLEOTIDE SEQUENCE [LARGE SCALE GENOMIC DNA]</scope>
    <source>
        <strain evidence="7 8">DSM 5909</strain>
    </source>
</reference>
<accession>A0A327KZH8</accession>
<keyword evidence="5 6" id="KW-0472">Membrane</keyword>
<keyword evidence="4 6" id="KW-1133">Transmembrane helix</keyword>
<dbReference type="InterPro" id="IPR022791">
    <property type="entry name" value="L-PG_synthase/AglD"/>
</dbReference>
<evidence type="ECO:0008006" key="9">
    <source>
        <dbReference type="Google" id="ProtNLM"/>
    </source>
</evidence>
<evidence type="ECO:0000313" key="8">
    <source>
        <dbReference type="Proteomes" id="UP000249130"/>
    </source>
</evidence>
<feature type="transmembrane region" description="Helical" evidence="6">
    <location>
        <begin position="233"/>
        <end position="254"/>
    </location>
</feature>
<dbReference type="AlphaFoldDB" id="A0A327KZH8"/>
<evidence type="ECO:0000256" key="3">
    <source>
        <dbReference type="ARBA" id="ARBA00022692"/>
    </source>
</evidence>
<comment type="caution">
    <text evidence="7">The sequence shown here is derived from an EMBL/GenBank/DDBJ whole genome shotgun (WGS) entry which is preliminary data.</text>
</comment>
<comment type="subcellular location">
    <subcellularLocation>
        <location evidence="1">Cell membrane</location>
        <topology evidence="1">Multi-pass membrane protein</topology>
    </subcellularLocation>
</comment>
<name>A0A327KZH8_9BRAD</name>
<organism evidence="7 8">
    <name type="scientific">Rhodoplanes roseus</name>
    <dbReference type="NCBI Taxonomy" id="29409"/>
    <lineage>
        <taxon>Bacteria</taxon>
        <taxon>Pseudomonadati</taxon>
        <taxon>Pseudomonadota</taxon>
        <taxon>Alphaproteobacteria</taxon>
        <taxon>Hyphomicrobiales</taxon>
        <taxon>Nitrobacteraceae</taxon>
        <taxon>Rhodoplanes</taxon>
    </lineage>
</organism>
<keyword evidence="2" id="KW-1003">Cell membrane</keyword>
<evidence type="ECO:0000256" key="2">
    <source>
        <dbReference type="ARBA" id="ARBA00022475"/>
    </source>
</evidence>
<dbReference type="OrthoDB" id="9799911at2"/>
<keyword evidence="8" id="KW-1185">Reference proteome</keyword>
<feature type="transmembrane region" description="Helical" evidence="6">
    <location>
        <begin position="116"/>
        <end position="139"/>
    </location>
</feature>
<feature type="transmembrane region" description="Helical" evidence="6">
    <location>
        <begin position="328"/>
        <end position="347"/>
    </location>
</feature>
<evidence type="ECO:0000256" key="1">
    <source>
        <dbReference type="ARBA" id="ARBA00004651"/>
    </source>
</evidence>
<dbReference type="Proteomes" id="UP000249130">
    <property type="component" value="Unassembled WGS sequence"/>
</dbReference>
<gene>
    <name evidence="7" type="ORF">CH341_16480</name>
</gene>
<dbReference type="NCBIfam" id="TIGR00374">
    <property type="entry name" value="flippase-like domain"/>
    <property type="match status" value="1"/>
</dbReference>
<feature type="transmembrane region" description="Helical" evidence="6">
    <location>
        <begin position="71"/>
        <end position="93"/>
    </location>
</feature>
<protein>
    <recommendedName>
        <fullName evidence="9">TIGR00374 family protein</fullName>
    </recommendedName>
</protein>
<feature type="transmembrane region" description="Helical" evidence="6">
    <location>
        <begin position="40"/>
        <end position="59"/>
    </location>
</feature>
<dbReference type="GO" id="GO:0005886">
    <property type="term" value="C:plasma membrane"/>
    <property type="evidence" value="ECO:0007669"/>
    <property type="project" value="UniProtKB-SubCell"/>
</dbReference>
<dbReference type="PANTHER" id="PTHR39087">
    <property type="entry name" value="UPF0104 MEMBRANE PROTEIN MJ1595"/>
    <property type="match status" value="1"/>
</dbReference>
<proteinExistence type="predicted"/>